<keyword evidence="6" id="KW-0653">Protein transport</keyword>
<dbReference type="PANTHER" id="PTHR30625:SF3">
    <property type="entry name" value="TOL-PAL SYSTEM PROTEIN TOLQ"/>
    <property type="match status" value="1"/>
</dbReference>
<evidence type="ECO:0000256" key="5">
    <source>
        <dbReference type="ARBA" id="ARBA00023136"/>
    </source>
</evidence>
<feature type="domain" description="MotA/TolQ/ExbB proton channel" evidence="8">
    <location>
        <begin position="92"/>
        <end position="167"/>
    </location>
</feature>
<keyword evidence="3 7" id="KW-0812">Transmembrane</keyword>
<evidence type="ECO:0000259" key="8">
    <source>
        <dbReference type="Pfam" id="PF01618"/>
    </source>
</evidence>
<evidence type="ECO:0000256" key="4">
    <source>
        <dbReference type="ARBA" id="ARBA00022989"/>
    </source>
</evidence>
<gene>
    <name evidence="9" type="ORF">V22_35910</name>
</gene>
<evidence type="ECO:0000256" key="1">
    <source>
        <dbReference type="ARBA" id="ARBA00004651"/>
    </source>
</evidence>
<evidence type="ECO:0000256" key="6">
    <source>
        <dbReference type="RuleBase" id="RU004057"/>
    </source>
</evidence>
<dbReference type="Pfam" id="PF01618">
    <property type="entry name" value="MotA_ExbB"/>
    <property type="match status" value="1"/>
</dbReference>
<protein>
    <recommendedName>
        <fullName evidence="8">MotA/TolQ/ExbB proton channel domain-containing protein</fullName>
    </recommendedName>
</protein>
<proteinExistence type="inferred from homology"/>
<dbReference type="KEGG" id="chya:V22_35910"/>
<evidence type="ECO:0000256" key="2">
    <source>
        <dbReference type="ARBA" id="ARBA00022475"/>
    </source>
</evidence>
<dbReference type="GO" id="GO:0005886">
    <property type="term" value="C:plasma membrane"/>
    <property type="evidence" value="ECO:0007669"/>
    <property type="project" value="UniProtKB-SubCell"/>
</dbReference>
<evidence type="ECO:0000256" key="7">
    <source>
        <dbReference type="SAM" id="Phobius"/>
    </source>
</evidence>
<feature type="transmembrane region" description="Helical" evidence="7">
    <location>
        <begin position="16"/>
        <end position="39"/>
    </location>
</feature>
<feature type="transmembrane region" description="Helical" evidence="7">
    <location>
        <begin position="146"/>
        <end position="166"/>
    </location>
</feature>
<dbReference type="GO" id="GO:0017038">
    <property type="term" value="P:protein import"/>
    <property type="evidence" value="ECO:0007669"/>
    <property type="project" value="TreeGrafter"/>
</dbReference>
<name>A0A517TD76_9PLAN</name>
<dbReference type="OrthoDB" id="3178152at2"/>
<sequence length="189" mass="20754">MTDVLPMVLFQISNALLVPVVLALLLLGAWTLLNVGGLLTEFIHRARNRSSFTELVSQLKSQPDLSVSAEDVPDDFHLLARAFSFPRESREKVLDDLQLDCEQVHSQLQIGTRLGPVLGLIGTLIPLGPALLALSSGDISTLSRQLVVAFSTTVLGLLIGGICFVLTTCRRSWYDRDLSDLSYVFSRMD</sequence>
<keyword evidence="4 7" id="KW-1133">Transmembrane helix</keyword>
<evidence type="ECO:0000313" key="10">
    <source>
        <dbReference type="Proteomes" id="UP000319976"/>
    </source>
</evidence>
<feature type="transmembrane region" description="Helical" evidence="7">
    <location>
        <begin position="114"/>
        <end position="134"/>
    </location>
</feature>
<dbReference type="EMBL" id="CP036316">
    <property type="protein sequence ID" value="QDT66325.1"/>
    <property type="molecule type" value="Genomic_DNA"/>
</dbReference>
<comment type="similarity">
    <text evidence="6">Belongs to the exbB/tolQ family.</text>
</comment>
<keyword evidence="5 7" id="KW-0472">Membrane</keyword>
<keyword evidence="2" id="KW-1003">Cell membrane</keyword>
<dbReference type="InterPro" id="IPR050790">
    <property type="entry name" value="ExbB/TolQ_transport"/>
</dbReference>
<dbReference type="RefSeq" id="WP_145265327.1">
    <property type="nucleotide sequence ID" value="NZ_CP036316.1"/>
</dbReference>
<keyword evidence="6" id="KW-0813">Transport</keyword>
<comment type="subcellular location">
    <subcellularLocation>
        <location evidence="1">Cell membrane</location>
        <topology evidence="1">Multi-pass membrane protein</topology>
    </subcellularLocation>
    <subcellularLocation>
        <location evidence="6">Membrane</location>
        <topology evidence="6">Multi-pass membrane protein</topology>
    </subcellularLocation>
</comment>
<dbReference type="InterPro" id="IPR002898">
    <property type="entry name" value="MotA_ExbB_proton_chnl"/>
</dbReference>
<dbReference type="Proteomes" id="UP000319976">
    <property type="component" value="Chromosome"/>
</dbReference>
<keyword evidence="10" id="KW-1185">Reference proteome</keyword>
<evidence type="ECO:0000256" key="3">
    <source>
        <dbReference type="ARBA" id="ARBA00022692"/>
    </source>
</evidence>
<accession>A0A517TD76</accession>
<organism evidence="9 10">
    <name type="scientific">Calycomorphotria hydatis</name>
    <dbReference type="NCBI Taxonomy" id="2528027"/>
    <lineage>
        <taxon>Bacteria</taxon>
        <taxon>Pseudomonadati</taxon>
        <taxon>Planctomycetota</taxon>
        <taxon>Planctomycetia</taxon>
        <taxon>Planctomycetales</taxon>
        <taxon>Planctomycetaceae</taxon>
        <taxon>Calycomorphotria</taxon>
    </lineage>
</organism>
<reference evidence="9 10" key="1">
    <citation type="submission" date="2019-02" db="EMBL/GenBank/DDBJ databases">
        <title>Deep-cultivation of Planctomycetes and their phenomic and genomic characterization uncovers novel biology.</title>
        <authorList>
            <person name="Wiegand S."/>
            <person name="Jogler M."/>
            <person name="Boedeker C."/>
            <person name="Pinto D."/>
            <person name="Vollmers J."/>
            <person name="Rivas-Marin E."/>
            <person name="Kohn T."/>
            <person name="Peeters S.H."/>
            <person name="Heuer A."/>
            <person name="Rast P."/>
            <person name="Oberbeckmann S."/>
            <person name="Bunk B."/>
            <person name="Jeske O."/>
            <person name="Meyerdierks A."/>
            <person name="Storesund J.E."/>
            <person name="Kallscheuer N."/>
            <person name="Luecker S."/>
            <person name="Lage O.M."/>
            <person name="Pohl T."/>
            <person name="Merkel B.J."/>
            <person name="Hornburger P."/>
            <person name="Mueller R.-W."/>
            <person name="Bruemmer F."/>
            <person name="Labrenz M."/>
            <person name="Spormann A.M."/>
            <person name="Op den Camp H."/>
            <person name="Overmann J."/>
            <person name="Amann R."/>
            <person name="Jetten M.S.M."/>
            <person name="Mascher T."/>
            <person name="Medema M.H."/>
            <person name="Devos D.P."/>
            <person name="Kaster A.-K."/>
            <person name="Ovreas L."/>
            <person name="Rohde M."/>
            <person name="Galperin M.Y."/>
            <person name="Jogler C."/>
        </authorList>
    </citation>
    <scope>NUCLEOTIDE SEQUENCE [LARGE SCALE GENOMIC DNA]</scope>
    <source>
        <strain evidence="9 10">V22</strain>
    </source>
</reference>
<evidence type="ECO:0000313" key="9">
    <source>
        <dbReference type="EMBL" id="QDT66325.1"/>
    </source>
</evidence>
<dbReference type="PANTHER" id="PTHR30625">
    <property type="entry name" value="PROTEIN TOLQ"/>
    <property type="match status" value="1"/>
</dbReference>
<dbReference type="AlphaFoldDB" id="A0A517TD76"/>